<dbReference type="OrthoDB" id="2751008at2"/>
<evidence type="ECO:0000256" key="2">
    <source>
        <dbReference type="SAM" id="SignalP"/>
    </source>
</evidence>
<proteinExistence type="predicted"/>
<dbReference type="RefSeq" id="WP_012852680.1">
    <property type="nucleotide sequence ID" value="NC_013510.1"/>
</dbReference>
<accession>D1A2U8</accession>
<organism evidence="4 5">
    <name type="scientific">Thermomonospora curvata (strain ATCC 19995 / DSM 43183 / JCM 3096 / KCTC 9072 / NBRC 15933 / NCIMB 10081 / Henssen B9)</name>
    <dbReference type="NCBI Taxonomy" id="471852"/>
    <lineage>
        <taxon>Bacteria</taxon>
        <taxon>Bacillati</taxon>
        <taxon>Actinomycetota</taxon>
        <taxon>Actinomycetes</taxon>
        <taxon>Streptosporangiales</taxon>
        <taxon>Thermomonosporaceae</taxon>
        <taxon>Thermomonospora</taxon>
    </lineage>
</organism>
<dbReference type="Proteomes" id="UP000001918">
    <property type="component" value="Chromosome"/>
</dbReference>
<evidence type="ECO:0000259" key="3">
    <source>
        <dbReference type="Pfam" id="PF14040"/>
    </source>
</evidence>
<evidence type="ECO:0000313" key="5">
    <source>
        <dbReference type="Proteomes" id="UP000001918"/>
    </source>
</evidence>
<feature type="region of interest" description="Disordered" evidence="1">
    <location>
        <begin position="31"/>
        <end position="136"/>
    </location>
</feature>
<dbReference type="KEGG" id="tcu:Tcur_2330"/>
<feature type="domain" description="Deoxyribonuclease NucA/NucB" evidence="3">
    <location>
        <begin position="380"/>
        <end position="472"/>
    </location>
</feature>
<feature type="compositionally biased region" description="Basic and acidic residues" evidence="1">
    <location>
        <begin position="74"/>
        <end position="123"/>
    </location>
</feature>
<dbReference type="Pfam" id="PF14040">
    <property type="entry name" value="DNase_NucA_NucB"/>
    <property type="match status" value="1"/>
</dbReference>
<dbReference type="HOGENOM" id="CLU_606418_0_0_11"/>
<feature type="signal peptide" evidence="2">
    <location>
        <begin position="1"/>
        <end position="23"/>
    </location>
</feature>
<feature type="chain" id="PRO_5003019346" description="Deoxyribonuclease NucA/NucB domain-containing protein" evidence="2">
    <location>
        <begin position="24"/>
        <end position="476"/>
    </location>
</feature>
<dbReference type="EMBL" id="CP001738">
    <property type="protein sequence ID" value="ACY97896.1"/>
    <property type="molecule type" value="Genomic_DNA"/>
</dbReference>
<dbReference type="AlphaFoldDB" id="D1A2U8"/>
<reference evidence="4 5" key="1">
    <citation type="journal article" date="2011" name="Stand. Genomic Sci.">
        <title>Complete genome sequence of Thermomonospora curvata type strain (B9).</title>
        <authorList>
            <person name="Chertkov O."/>
            <person name="Sikorski J."/>
            <person name="Nolan M."/>
            <person name="Lapidus A."/>
            <person name="Lucas S."/>
            <person name="Del Rio T.G."/>
            <person name="Tice H."/>
            <person name="Cheng J.F."/>
            <person name="Goodwin L."/>
            <person name="Pitluck S."/>
            <person name="Liolios K."/>
            <person name="Ivanova N."/>
            <person name="Mavromatis K."/>
            <person name="Mikhailova N."/>
            <person name="Ovchinnikova G."/>
            <person name="Pati A."/>
            <person name="Chen A."/>
            <person name="Palaniappan K."/>
            <person name="Djao O.D."/>
            <person name="Land M."/>
            <person name="Hauser L."/>
            <person name="Chang Y.J."/>
            <person name="Jeffries C.D."/>
            <person name="Brettin T."/>
            <person name="Han C."/>
            <person name="Detter J.C."/>
            <person name="Rohde M."/>
            <person name="Goker M."/>
            <person name="Woyke T."/>
            <person name="Bristow J."/>
            <person name="Eisen J.A."/>
            <person name="Markowitz V."/>
            <person name="Hugenholtz P."/>
            <person name="Klenk H.P."/>
            <person name="Kyrpides N.C."/>
        </authorList>
    </citation>
    <scope>NUCLEOTIDE SEQUENCE [LARGE SCALE GENOMIC DNA]</scope>
    <source>
        <strain evidence="5">ATCC 19995 / DSM 43183 / JCM 3096 / KCTC 9072 / NBRC 15933 / NCIMB 10081 / Henssen B9</strain>
    </source>
</reference>
<keyword evidence="2" id="KW-0732">Signal</keyword>
<keyword evidence="5" id="KW-1185">Reference proteome</keyword>
<name>D1A2U8_THECD</name>
<protein>
    <recommendedName>
        <fullName evidence="3">Deoxyribonuclease NucA/NucB domain-containing protein</fullName>
    </recommendedName>
</protein>
<gene>
    <name evidence="4" type="ordered locus">Tcur_2330</name>
</gene>
<evidence type="ECO:0000313" key="4">
    <source>
        <dbReference type="EMBL" id="ACY97896.1"/>
    </source>
</evidence>
<dbReference type="eggNOG" id="COG2304">
    <property type="taxonomic scope" value="Bacteria"/>
</dbReference>
<evidence type="ECO:0000256" key="1">
    <source>
        <dbReference type="SAM" id="MobiDB-lite"/>
    </source>
</evidence>
<sequence>MWLRRLRCFLLLAISVPIMLVPAALGPAASAAARNAPDPGKTSKPVPDAGRKPPKIPGALVQRVELGGDPPAPFEEKKRKPLTPDRAREEARRIASRHGEVSKYDTSKVKVTDEPPRVKRAPDVPDEEQVRSCLSDDAAPRPTGHVVNRWFWCRKQKLQVIYYRWVGARIVYQGSNVVSYEEAGYGRNDERGIRVFFRVTDVDYQDWSLWDLLFTAPNLTLSVRADCSESFTYCHAAPGDAAIPYAAWPNVGWMRWDIYSHESAGNGADKVLYHRWRDRFDGSSNGYIGLPVYGPEVLIRCDSATYFNQGQASYPKACVYYSVIPHLTYSLSDPRIERVAAHIYAAQQLPDSTYPLATGKRIPGKYIGTTSPGTALHRIPYDGPAWRANSAEKDRACLRRPPYQETGPPPPDDPSWQCDEYPFASTKEGAASPDWDFSVRYVPPSHNSTAGTLLRLYYLNDRILYDQDDFYVEIAN</sequence>
<dbReference type="InterPro" id="IPR029476">
    <property type="entry name" value="DNase_NucA_NucB"/>
</dbReference>